<evidence type="ECO:0000313" key="4">
    <source>
        <dbReference type="Proteomes" id="UP000177325"/>
    </source>
</evidence>
<reference evidence="3 4" key="1">
    <citation type="journal article" date="2016" name="Nat. Commun.">
        <title>Thousands of microbial genomes shed light on interconnected biogeochemical processes in an aquifer system.</title>
        <authorList>
            <person name="Anantharaman K."/>
            <person name="Brown C.T."/>
            <person name="Hug L.A."/>
            <person name="Sharon I."/>
            <person name="Castelle C.J."/>
            <person name="Probst A.J."/>
            <person name="Thomas B.C."/>
            <person name="Singh A."/>
            <person name="Wilkins M.J."/>
            <person name="Karaoz U."/>
            <person name="Brodie E.L."/>
            <person name="Williams K.H."/>
            <person name="Hubbard S.S."/>
            <person name="Banfield J.F."/>
        </authorList>
    </citation>
    <scope>NUCLEOTIDE SEQUENCE [LARGE SCALE GENOMIC DNA]</scope>
</reference>
<dbReference type="Pfam" id="PF01551">
    <property type="entry name" value="Peptidase_M23"/>
    <property type="match status" value="1"/>
</dbReference>
<evidence type="ECO:0000256" key="1">
    <source>
        <dbReference type="SAM" id="Phobius"/>
    </source>
</evidence>
<dbReference type="Gene3D" id="3.10.350.10">
    <property type="entry name" value="LysM domain"/>
    <property type="match status" value="2"/>
</dbReference>
<proteinExistence type="predicted"/>
<keyword evidence="1" id="KW-1133">Transmembrane helix</keyword>
<dbReference type="InterPro" id="IPR016047">
    <property type="entry name" value="M23ase_b-sheet_dom"/>
</dbReference>
<gene>
    <name evidence="3" type="ORF">A3G90_00730</name>
</gene>
<dbReference type="Gene3D" id="2.70.70.10">
    <property type="entry name" value="Glucose Permease (Domain IIA)"/>
    <property type="match status" value="1"/>
</dbReference>
<evidence type="ECO:0000313" key="3">
    <source>
        <dbReference type="EMBL" id="OGG84600.1"/>
    </source>
</evidence>
<dbReference type="InterPro" id="IPR050570">
    <property type="entry name" value="Cell_wall_metabolism_enzyme"/>
</dbReference>
<dbReference type="Proteomes" id="UP000177325">
    <property type="component" value="Unassembled WGS sequence"/>
</dbReference>
<feature type="domain" description="LysM" evidence="2">
    <location>
        <begin position="159"/>
        <end position="203"/>
    </location>
</feature>
<dbReference type="InterPro" id="IPR011055">
    <property type="entry name" value="Dup_hybrid_motif"/>
</dbReference>
<feature type="domain" description="LysM" evidence="2">
    <location>
        <begin position="109"/>
        <end position="153"/>
    </location>
</feature>
<dbReference type="PANTHER" id="PTHR21666:SF270">
    <property type="entry name" value="MUREIN HYDROLASE ACTIVATOR ENVC"/>
    <property type="match status" value="1"/>
</dbReference>
<dbReference type="InterPro" id="IPR036779">
    <property type="entry name" value="LysM_dom_sf"/>
</dbReference>
<protein>
    <recommendedName>
        <fullName evidence="2">LysM domain-containing protein</fullName>
    </recommendedName>
</protein>
<dbReference type="PROSITE" id="PS51782">
    <property type="entry name" value="LYSM"/>
    <property type="match status" value="2"/>
</dbReference>
<comment type="caution">
    <text evidence="3">The sequence shown here is derived from an EMBL/GenBank/DDBJ whole genome shotgun (WGS) entry which is preliminary data.</text>
</comment>
<dbReference type="Pfam" id="PF01476">
    <property type="entry name" value="LysM"/>
    <property type="match status" value="2"/>
</dbReference>
<dbReference type="EMBL" id="MFMM01000001">
    <property type="protein sequence ID" value="OGG84600.1"/>
    <property type="molecule type" value="Genomic_DNA"/>
</dbReference>
<organism evidence="3 4">
    <name type="scientific">Candidatus Kaiserbacteria bacterium RIFCSPLOWO2_12_FULL_45_26</name>
    <dbReference type="NCBI Taxonomy" id="1798525"/>
    <lineage>
        <taxon>Bacteria</taxon>
        <taxon>Candidatus Kaiseribacteriota</taxon>
    </lineage>
</organism>
<dbReference type="CDD" id="cd00118">
    <property type="entry name" value="LysM"/>
    <property type="match status" value="2"/>
</dbReference>
<dbReference type="InterPro" id="IPR018392">
    <property type="entry name" value="LysM"/>
</dbReference>
<evidence type="ECO:0000259" key="2">
    <source>
        <dbReference type="PROSITE" id="PS51782"/>
    </source>
</evidence>
<keyword evidence="1" id="KW-0812">Transmembrane</keyword>
<dbReference type="SMART" id="SM00257">
    <property type="entry name" value="LysM"/>
    <property type="match status" value="2"/>
</dbReference>
<accession>A0A1F6FFI0</accession>
<sequence>MTYQADTISPQRAFLEYLAVLLIIIIPISVQAGIFGGADTAEAKDTTLSNINNSNSAIDISILSAGQNPNPQGALGGAEVLVNEDTLVSSGPVGADVIASTKASSGEISVYTVRSGDTLSHIAEMYGVTTNTILWANDLPRATSIREGQTLIILPIAGVRHTVVKGDTINSLAKKYDGDAEEIISYNELDAESGLVVGSIIVIPGGAIHTAPAVSAQPVRTSGSTSVSGGGWLSHPVPGAIKTQGIHGYNAIDLASGAGTSIRAAAGGEVIVSKSSGWNGGYGQYIVVKHSNGAQTLYAHLSQNHVGVGAYVSQGEVIGAMGNTGRSTGTHLHFEVRGASNPF</sequence>
<dbReference type="CDD" id="cd12797">
    <property type="entry name" value="M23_peptidase"/>
    <property type="match status" value="1"/>
</dbReference>
<dbReference type="AlphaFoldDB" id="A0A1F6FFI0"/>
<dbReference type="GO" id="GO:0004222">
    <property type="term" value="F:metalloendopeptidase activity"/>
    <property type="evidence" value="ECO:0007669"/>
    <property type="project" value="TreeGrafter"/>
</dbReference>
<name>A0A1F6FFI0_9BACT</name>
<dbReference type="PANTHER" id="PTHR21666">
    <property type="entry name" value="PEPTIDASE-RELATED"/>
    <property type="match status" value="1"/>
</dbReference>
<keyword evidence="1" id="KW-0472">Membrane</keyword>
<dbReference type="STRING" id="1798525.A3G90_00730"/>
<feature type="transmembrane region" description="Helical" evidence="1">
    <location>
        <begin position="17"/>
        <end position="38"/>
    </location>
</feature>
<dbReference type="SUPFAM" id="SSF51261">
    <property type="entry name" value="Duplicated hybrid motif"/>
    <property type="match status" value="1"/>
</dbReference>